<keyword evidence="2" id="KW-1185">Reference proteome</keyword>
<evidence type="ECO:0000313" key="1">
    <source>
        <dbReference type="EMBL" id="GES20302.1"/>
    </source>
</evidence>
<sequence>MMYGYGAGMWWMLMMSVIWLVLIGVIVWAAVRLAQGWGGKDRGQEPPETPEDILARRFARGEIDETAYEAARERLAARRSR</sequence>
<dbReference type="OrthoDB" id="3748887at2"/>
<accession>A0A5M3XHR8</accession>
<organism evidence="1 2">
    <name type="scientific">Acrocarpospora pleiomorpha</name>
    <dbReference type="NCBI Taxonomy" id="90975"/>
    <lineage>
        <taxon>Bacteria</taxon>
        <taxon>Bacillati</taxon>
        <taxon>Actinomycetota</taxon>
        <taxon>Actinomycetes</taxon>
        <taxon>Streptosporangiales</taxon>
        <taxon>Streptosporangiaceae</taxon>
        <taxon>Acrocarpospora</taxon>
    </lineage>
</organism>
<dbReference type="EMBL" id="BLAF01000016">
    <property type="protein sequence ID" value="GES20302.1"/>
    <property type="molecule type" value="Genomic_DNA"/>
</dbReference>
<dbReference type="AlphaFoldDB" id="A0A5M3XHR8"/>
<dbReference type="Proteomes" id="UP000377595">
    <property type="component" value="Unassembled WGS sequence"/>
</dbReference>
<proteinExistence type="predicted"/>
<name>A0A5M3XHR8_9ACTN</name>
<evidence type="ECO:0000313" key="2">
    <source>
        <dbReference type="Proteomes" id="UP000377595"/>
    </source>
</evidence>
<evidence type="ECO:0008006" key="3">
    <source>
        <dbReference type="Google" id="ProtNLM"/>
    </source>
</evidence>
<gene>
    <name evidence="1" type="ORF">Aple_031980</name>
</gene>
<reference evidence="1 2" key="1">
    <citation type="submission" date="2019-10" db="EMBL/GenBank/DDBJ databases">
        <title>Whole genome shotgun sequence of Acrocarpospora pleiomorpha NBRC 16267.</title>
        <authorList>
            <person name="Ichikawa N."/>
            <person name="Kimura A."/>
            <person name="Kitahashi Y."/>
            <person name="Komaki H."/>
            <person name="Oguchi A."/>
        </authorList>
    </citation>
    <scope>NUCLEOTIDE SEQUENCE [LARGE SCALE GENOMIC DNA]</scope>
    <source>
        <strain evidence="1 2">NBRC 16267</strain>
    </source>
</reference>
<protein>
    <recommendedName>
        <fullName evidence="3">SHOCT domain-containing protein</fullName>
    </recommendedName>
</protein>
<comment type="caution">
    <text evidence="1">The sequence shown here is derived from an EMBL/GenBank/DDBJ whole genome shotgun (WGS) entry which is preliminary data.</text>
</comment>